<accession>A0ABW4XHT1</accession>
<evidence type="ECO:0000313" key="9">
    <source>
        <dbReference type="Proteomes" id="UP001597380"/>
    </source>
</evidence>
<keyword evidence="3" id="KW-1003">Cell membrane</keyword>
<feature type="transmembrane region" description="Helical" evidence="7">
    <location>
        <begin position="102"/>
        <end position="121"/>
    </location>
</feature>
<dbReference type="NCBIfam" id="TIGR00937">
    <property type="entry name" value="2A51"/>
    <property type="match status" value="1"/>
</dbReference>
<feature type="transmembrane region" description="Helical" evidence="7">
    <location>
        <begin position="222"/>
        <end position="242"/>
    </location>
</feature>
<dbReference type="Pfam" id="PF02417">
    <property type="entry name" value="Chromate_transp"/>
    <property type="match status" value="2"/>
</dbReference>
<evidence type="ECO:0000256" key="5">
    <source>
        <dbReference type="ARBA" id="ARBA00022989"/>
    </source>
</evidence>
<feature type="transmembrane region" description="Helical" evidence="7">
    <location>
        <begin position="71"/>
        <end position="96"/>
    </location>
</feature>
<dbReference type="Proteomes" id="UP001597380">
    <property type="component" value="Unassembled WGS sequence"/>
</dbReference>
<dbReference type="PANTHER" id="PTHR33567:SF3">
    <property type="entry name" value="CHROMATE ION TRANSPORTER (EUROFUNG)"/>
    <property type="match status" value="1"/>
</dbReference>
<dbReference type="PANTHER" id="PTHR33567">
    <property type="entry name" value="CHROMATE ION TRANSPORTER (EUROFUNG)"/>
    <property type="match status" value="1"/>
</dbReference>
<feature type="transmembrane region" description="Helical" evidence="7">
    <location>
        <begin position="254"/>
        <end position="278"/>
    </location>
</feature>
<feature type="transmembrane region" description="Helical" evidence="7">
    <location>
        <begin position="284"/>
        <end position="305"/>
    </location>
</feature>
<evidence type="ECO:0000256" key="2">
    <source>
        <dbReference type="ARBA" id="ARBA00005262"/>
    </source>
</evidence>
<proteinExistence type="inferred from homology"/>
<evidence type="ECO:0000256" key="1">
    <source>
        <dbReference type="ARBA" id="ARBA00004651"/>
    </source>
</evidence>
<evidence type="ECO:0000256" key="4">
    <source>
        <dbReference type="ARBA" id="ARBA00022692"/>
    </source>
</evidence>
<feature type="transmembrane region" description="Helical" evidence="7">
    <location>
        <begin position="341"/>
        <end position="362"/>
    </location>
</feature>
<keyword evidence="4 7" id="KW-0812">Transmembrane</keyword>
<keyword evidence="5 7" id="KW-1133">Transmembrane helix</keyword>
<evidence type="ECO:0000313" key="8">
    <source>
        <dbReference type="EMBL" id="MFD2094614.1"/>
    </source>
</evidence>
<gene>
    <name evidence="8" type="primary">chrA</name>
    <name evidence="8" type="ORF">ACFSJ3_01335</name>
</gene>
<keyword evidence="6 7" id="KW-0472">Membrane</keyword>
<evidence type="ECO:0000256" key="7">
    <source>
        <dbReference type="SAM" id="Phobius"/>
    </source>
</evidence>
<dbReference type="RefSeq" id="WP_345338781.1">
    <property type="nucleotide sequence ID" value="NZ_BAABLI010000007.1"/>
</dbReference>
<comment type="similarity">
    <text evidence="2">Belongs to the chromate ion transporter (CHR) (TC 2.A.51) family.</text>
</comment>
<feature type="transmembrane region" description="Helical" evidence="7">
    <location>
        <begin position="317"/>
        <end position="335"/>
    </location>
</feature>
<comment type="subcellular location">
    <subcellularLocation>
        <location evidence="1">Cell membrane</location>
        <topology evidence="1">Multi-pass membrane protein</topology>
    </subcellularLocation>
</comment>
<sequence>MFAIFKHFFLLGLTSFGGPAAHLGYFRHHFVEKLNWLDDASYARLIALSQFLPGPGSSQVGFAIGLKKAGLLGGLTAFVAFTLPSFLTLLALALLAAEFEQYSLVLGVIHGLKLLAVIVVADATMKMFSSFCKTHLTAALCVVTAVVLLIAPGLWAQGGVLVGAALIGAFKLREKDPLQKLVDEGAESIHPRWTALALFAALFVLLPFFAHHHVMLGLFSDFYQAGSLVFGGGHVVLPLLQATVGDTLTQSQFLTGYAAAQAVPGPMFTLATYLGALAVPDAPVTSALIATFAVFAPGLLLVLALQSSWEALSQKPVLAGAVAGINAAVVGLLLAALYQPIFVSSVLSAVDFAWVVAGFFLLNKLKLPVVALVGLSGLVGVCMGLPWG</sequence>
<name>A0ABW4XHT1_9GAMM</name>
<dbReference type="EMBL" id="JBHUHT010000004">
    <property type="protein sequence ID" value="MFD2094614.1"/>
    <property type="molecule type" value="Genomic_DNA"/>
</dbReference>
<dbReference type="InterPro" id="IPR003370">
    <property type="entry name" value="Chromate_transpt"/>
</dbReference>
<feature type="transmembrane region" description="Helical" evidence="7">
    <location>
        <begin position="128"/>
        <end position="148"/>
    </location>
</feature>
<evidence type="ECO:0000256" key="6">
    <source>
        <dbReference type="ARBA" id="ARBA00023136"/>
    </source>
</evidence>
<evidence type="ECO:0000256" key="3">
    <source>
        <dbReference type="ARBA" id="ARBA00022475"/>
    </source>
</evidence>
<protein>
    <submittedName>
        <fullName evidence="8">Chromate efflux transporter</fullName>
    </submittedName>
</protein>
<keyword evidence="9" id="KW-1185">Reference proteome</keyword>
<dbReference type="PIRSF" id="PIRSF004810">
    <property type="entry name" value="ChrA"/>
    <property type="match status" value="1"/>
</dbReference>
<organism evidence="8 9">
    <name type="scientific">Corallincola platygyrae</name>
    <dbReference type="NCBI Taxonomy" id="1193278"/>
    <lineage>
        <taxon>Bacteria</taxon>
        <taxon>Pseudomonadati</taxon>
        <taxon>Pseudomonadota</taxon>
        <taxon>Gammaproteobacteria</taxon>
        <taxon>Alteromonadales</taxon>
        <taxon>Psychromonadaceae</taxon>
        <taxon>Corallincola</taxon>
    </lineage>
</organism>
<feature type="transmembrane region" description="Helical" evidence="7">
    <location>
        <begin position="193"/>
        <end position="210"/>
    </location>
</feature>
<comment type="caution">
    <text evidence="8">The sequence shown here is derived from an EMBL/GenBank/DDBJ whole genome shotgun (WGS) entry which is preliminary data.</text>
</comment>
<dbReference type="InterPro" id="IPR014047">
    <property type="entry name" value="Chr_Tranpt_l_chain"/>
</dbReference>
<feature type="transmembrane region" description="Helical" evidence="7">
    <location>
        <begin position="369"/>
        <end position="387"/>
    </location>
</feature>
<reference evidence="9" key="1">
    <citation type="journal article" date="2019" name="Int. J. Syst. Evol. Microbiol.">
        <title>The Global Catalogue of Microorganisms (GCM) 10K type strain sequencing project: providing services to taxonomists for standard genome sequencing and annotation.</title>
        <authorList>
            <consortium name="The Broad Institute Genomics Platform"/>
            <consortium name="The Broad Institute Genome Sequencing Center for Infectious Disease"/>
            <person name="Wu L."/>
            <person name="Ma J."/>
        </authorList>
    </citation>
    <scope>NUCLEOTIDE SEQUENCE [LARGE SCALE GENOMIC DNA]</scope>
    <source>
        <strain evidence="9">CGMCC 1.10992</strain>
    </source>
</reference>